<dbReference type="InParanoid" id="A0A1E7FHF2"/>
<gene>
    <name evidence="2" type="ORF">FRACYDRAFT_207777</name>
</gene>
<dbReference type="Gene3D" id="1.10.150.110">
    <property type="entry name" value="DNA polymerase beta, N-terminal domain-like"/>
    <property type="match status" value="1"/>
</dbReference>
<dbReference type="Gene3D" id="3.90.640.80">
    <property type="match status" value="1"/>
</dbReference>
<reference evidence="2 3" key="1">
    <citation type="submission" date="2016-09" db="EMBL/GenBank/DDBJ databases">
        <title>Extensive genetic diversity and differential bi-allelic expression allows diatom success in the polar Southern Ocean.</title>
        <authorList>
            <consortium name="DOE Joint Genome Institute"/>
            <person name="Mock T."/>
            <person name="Otillar R.P."/>
            <person name="Strauss J."/>
            <person name="Dupont C."/>
            <person name="Frickenhaus S."/>
            <person name="Maumus F."/>
            <person name="Mcmullan M."/>
            <person name="Sanges R."/>
            <person name="Schmutz J."/>
            <person name="Toseland A."/>
            <person name="Valas R."/>
            <person name="Veluchamy A."/>
            <person name="Ward B.J."/>
            <person name="Allen A."/>
            <person name="Barry K."/>
            <person name="Falciatore A."/>
            <person name="Ferrante M."/>
            <person name="Fortunato A.E."/>
            <person name="Gloeckner G."/>
            <person name="Gruber A."/>
            <person name="Hipkin R."/>
            <person name="Janech M."/>
            <person name="Kroth P."/>
            <person name="Leese F."/>
            <person name="Lindquist E."/>
            <person name="Lyon B.R."/>
            <person name="Martin J."/>
            <person name="Mayer C."/>
            <person name="Parker M."/>
            <person name="Quesneville H."/>
            <person name="Raymond J."/>
            <person name="Uhlig C."/>
            <person name="Valentin K.U."/>
            <person name="Worden A.Z."/>
            <person name="Armbrust E.V."/>
            <person name="Bowler C."/>
            <person name="Green B."/>
            <person name="Moulton V."/>
            <person name="Van Oosterhout C."/>
            <person name="Grigoriev I."/>
        </authorList>
    </citation>
    <scope>NUCLEOTIDE SEQUENCE [LARGE SCALE GENOMIC DNA]</scope>
    <source>
        <strain evidence="2 3">CCMP1102</strain>
    </source>
</reference>
<evidence type="ECO:0000256" key="1">
    <source>
        <dbReference type="SAM" id="MobiDB-lite"/>
    </source>
</evidence>
<dbReference type="EMBL" id="KV784357">
    <property type="protein sequence ID" value="OEU17567.1"/>
    <property type="molecule type" value="Genomic_DNA"/>
</dbReference>
<feature type="region of interest" description="Disordered" evidence="1">
    <location>
        <begin position="72"/>
        <end position="129"/>
    </location>
</feature>
<dbReference type="Proteomes" id="UP000095751">
    <property type="component" value="Unassembled WGS sequence"/>
</dbReference>
<protein>
    <submittedName>
        <fullName evidence="2">Uncharacterized protein</fullName>
    </submittedName>
</protein>
<dbReference type="SUPFAM" id="SSF47802">
    <property type="entry name" value="DNA polymerase beta, N-terminal domain-like"/>
    <property type="match status" value="1"/>
</dbReference>
<dbReference type="AlphaFoldDB" id="A0A1E7FHF2"/>
<evidence type="ECO:0000313" key="2">
    <source>
        <dbReference type="EMBL" id="OEU17567.1"/>
    </source>
</evidence>
<sequence>MVSAPAKEDSGYSVSNSHHLLCFKIPRKLHQGGNTCGPEEFVEDYLEDHSPNHDLFTGDGEKKDEIIQKLKEAQNKTKKKKKVESSGDGDVNDIMTRLKVAHKEGKTGEDDNDDEEPASKKAKLKSTSEEEEFNQMLSLYHKYAKMTVGGLKDFLKWNGQIQGGVKNFVLFKVIDGELHGRLSQCPLCQGNLKFVEDDYDKIHCRGAYNEDIGRLIPCSYKAPRLENKDVHRVFPWYTEEPSEEEKDEMLRIKEEKKEGVGVMKNEDNPVAQELFQQAESLGIDLSTGAGKKKAAADFVALVDGKVDIPNNRNAKMEIGKLVMVNNEKTPKEIMEAIIEKYGFADVKEEKKSSMEAAAEAACGNPANAGLILAFKQCSKYYFDEGNRNAGSSYVKAIATLTELKEEITAANAMSFSKGKTKLPGIGNATAGRMLEYANTGTFAKLEEKKAAHS</sequence>
<evidence type="ECO:0000313" key="3">
    <source>
        <dbReference type="Proteomes" id="UP000095751"/>
    </source>
</evidence>
<dbReference type="OrthoDB" id="205514at2759"/>
<accession>A0A1E7FHF2</accession>
<name>A0A1E7FHF2_9STRA</name>
<organism evidence="2 3">
    <name type="scientific">Fragilariopsis cylindrus CCMP1102</name>
    <dbReference type="NCBI Taxonomy" id="635003"/>
    <lineage>
        <taxon>Eukaryota</taxon>
        <taxon>Sar</taxon>
        <taxon>Stramenopiles</taxon>
        <taxon>Ochrophyta</taxon>
        <taxon>Bacillariophyta</taxon>
        <taxon>Bacillariophyceae</taxon>
        <taxon>Bacillariophycidae</taxon>
        <taxon>Bacillariales</taxon>
        <taxon>Bacillariaceae</taxon>
        <taxon>Fragilariopsis</taxon>
    </lineage>
</organism>
<proteinExistence type="predicted"/>
<dbReference type="KEGG" id="fcy:FRACYDRAFT_207777"/>
<keyword evidence="3" id="KW-1185">Reference proteome</keyword>
<dbReference type="InterPro" id="IPR027421">
    <property type="entry name" value="DNA_pol_lamdba_lyase_dom_sf"/>
</dbReference>